<dbReference type="PANTHER" id="PTHR43033:SF1">
    <property type="entry name" value="TRNA(ILE)-LYSIDINE SYNTHASE-RELATED"/>
    <property type="match status" value="1"/>
</dbReference>
<dbReference type="NCBIfam" id="TIGR02432">
    <property type="entry name" value="lysidine_TilS_N"/>
    <property type="match status" value="1"/>
</dbReference>
<dbReference type="Gene3D" id="3.40.50.620">
    <property type="entry name" value="HUPs"/>
    <property type="match status" value="1"/>
</dbReference>
<proteinExistence type="inferred from homology"/>
<dbReference type="InterPro" id="IPR012094">
    <property type="entry name" value="tRNA_Ile_lys_synt"/>
</dbReference>
<dbReference type="SUPFAM" id="SSF52402">
    <property type="entry name" value="Adenine nucleotide alpha hydrolases-like"/>
    <property type="match status" value="1"/>
</dbReference>
<evidence type="ECO:0000256" key="7">
    <source>
        <dbReference type="ARBA" id="ARBA00048539"/>
    </source>
</evidence>
<keyword evidence="4 8" id="KW-0819">tRNA processing</keyword>
<comment type="domain">
    <text evidence="8">The N-terminal region contains the highly conserved SGGXDS motif, predicted to be a P-loop motif involved in ATP binding.</text>
</comment>
<dbReference type="EC" id="6.3.4.19" evidence="8"/>
<dbReference type="EMBL" id="NHNT01000017">
    <property type="protein sequence ID" value="OUZ37422.1"/>
    <property type="molecule type" value="Genomic_DNA"/>
</dbReference>
<keyword evidence="11" id="KW-1185">Reference proteome</keyword>
<reference evidence="10 11" key="1">
    <citation type="journal article" date="2017" name="Int. J. Syst. Evol. Microbiol.">
        <title>Solibacillus kalamii sp. nov., isolated from a high-efficiency particulate arrestance filter system used in the International Space Station.</title>
        <authorList>
            <person name="Checinska Sielaff A."/>
            <person name="Kumar R.M."/>
            <person name="Pal D."/>
            <person name="Mayilraj S."/>
            <person name="Venkateswaran K."/>
        </authorList>
    </citation>
    <scope>NUCLEOTIDE SEQUENCE [LARGE SCALE GENOMIC DNA]</scope>
    <source>
        <strain evidence="10 11">ISSFR-015</strain>
    </source>
</reference>
<dbReference type="NCBIfam" id="TIGR02433">
    <property type="entry name" value="lysidine_TilS_C"/>
    <property type="match status" value="1"/>
</dbReference>
<dbReference type="Pfam" id="PF11734">
    <property type="entry name" value="TilS_C"/>
    <property type="match status" value="1"/>
</dbReference>
<name>A0ABX3ZCS5_9BACL</name>
<dbReference type="RefSeq" id="WP_087618562.1">
    <property type="nucleotide sequence ID" value="NZ_JAFBEY010000016.1"/>
</dbReference>
<dbReference type="Pfam" id="PF01171">
    <property type="entry name" value="ATP_bind_3"/>
    <property type="match status" value="1"/>
</dbReference>
<comment type="subcellular location">
    <subcellularLocation>
        <location evidence="1 8">Cytoplasm</location>
    </subcellularLocation>
</comment>
<feature type="binding site" evidence="8">
    <location>
        <begin position="29"/>
        <end position="34"/>
    </location>
    <ligand>
        <name>ATP</name>
        <dbReference type="ChEBI" id="CHEBI:30616"/>
    </ligand>
</feature>
<comment type="function">
    <text evidence="8">Ligates lysine onto the cytidine present at position 34 of the AUA codon-specific tRNA(Ile) that contains the anticodon CAU, in an ATP-dependent manner. Cytidine is converted to lysidine, thus changing the amino acid specificity of the tRNA from methionine to isoleucine.</text>
</comment>
<dbReference type="SMART" id="SM00977">
    <property type="entry name" value="TilS_C"/>
    <property type="match status" value="1"/>
</dbReference>
<dbReference type="Gene3D" id="3.30.465.60">
    <property type="match status" value="1"/>
</dbReference>
<gene>
    <name evidence="8" type="primary">tilS</name>
    <name evidence="10" type="ORF">CBM15_18185</name>
</gene>
<dbReference type="InterPro" id="IPR014729">
    <property type="entry name" value="Rossmann-like_a/b/a_fold"/>
</dbReference>
<keyword evidence="5 8" id="KW-0547">Nucleotide-binding</keyword>
<dbReference type="InterPro" id="IPR011063">
    <property type="entry name" value="TilS/TtcA_N"/>
</dbReference>
<dbReference type="Proteomes" id="UP000196594">
    <property type="component" value="Unassembled WGS sequence"/>
</dbReference>
<dbReference type="InterPro" id="IPR012795">
    <property type="entry name" value="tRNA_Ile_lys_synt_N"/>
</dbReference>
<comment type="similarity">
    <text evidence="8">Belongs to the tRNA(Ile)-lysidine synthase family.</text>
</comment>
<feature type="domain" description="Lysidine-tRNA(Ile) synthetase C-terminal" evidence="9">
    <location>
        <begin position="387"/>
        <end position="461"/>
    </location>
</feature>
<evidence type="ECO:0000313" key="10">
    <source>
        <dbReference type="EMBL" id="OUZ37422.1"/>
    </source>
</evidence>
<keyword evidence="6 8" id="KW-0067">ATP-binding</keyword>
<dbReference type="SUPFAM" id="SSF82829">
    <property type="entry name" value="MesJ substrate recognition domain-like"/>
    <property type="match status" value="1"/>
</dbReference>
<protein>
    <recommendedName>
        <fullName evidence="8">tRNA(Ile)-lysidine synthase</fullName>
        <ecNumber evidence="8">6.3.4.19</ecNumber>
    </recommendedName>
    <alternativeName>
        <fullName evidence="8">tRNA(Ile)-2-lysyl-cytidine synthase</fullName>
    </alternativeName>
    <alternativeName>
        <fullName evidence="8">tRNA(Ile)-lysidine synthetase</fullName>
    </alternativeName>
</protein>
<evidence type="ECO:0000313" key="11">
    <source>
        <dbReference type="Proteomes" id="UP000196594"/>
    </source>
</evidence>
<keyword evidence="2 8" id="KW-0963">Cytoplasm</keyword>
<dbReference type="CDD" id="cd01992">
    <property type="entry name" value="TilS_N"/>
    <property type="match status" value="1"/>
</dbReference>
<dbReference type="InterPro" id="IPR012796">
    <property type="entry name" value="Lysidine-tRNA-synth_C"/>
</dbReference>
<comment type="caution">
    <text evidence="10">The sequence shown here is derived from an EMBL/GenBank/DDBJ whole genome shotgun (WGS) entry which is preliminary data.</text>
</comment>
<evidence type="ECO:0000256" key="3">
    <source>
        <dbReference type="ARBA" id="ARBA00022598"/>
    </source>
</evidence>
<evidence type="ECO:0000256" key="1">
    <source>
        <dbReference type="ARBA" id="ARBA00004496"/>
    </source>
</evidence>
<sequence>MHTLEHQVLAYIKEQQLIKSGDKLLIACSGGVDSMALLSFFYHFQHYFNIELAVAHVDHMLRGEQSAQDRQFVEQACKDWAIPFYSCAIPIAEIQQKEGGNMQAICRKERYHFFETVMHTHKFTKLVTAHHADDQLESMLMAITKASSLNGLKGILPSRKFQQFTVIRPFLMVTKDEIGEYLHSKGHLYREDPSNAKNDYTRNRFRHNVVPVLKEENPLVSRHAVHIAQQLLEDDTYLMELAEERFSKLFLKVDKNCYKVKVSELQKEPLALQRRLILILLSYLYNDSNTIQSYALCTTILTLFSISDGSRALDLPENFIARQQYDEVVFEYKQQNLRTSNQQIALNEWCVLGTMRIYIGELAQCDEDLLQKYPHHFFAASSVSFPLFVRAPKQGDRILLQGMQHQKKVSRIFIDDKIPFTKRASWPLLVEANDDLLAIVAVRVNNKFSNVKSAEHEMVLLVDSNERL</sequence>
<evidence type="ECO:0000256" key="5">
    <source>
        <dbReference type="ARBA" id="ARBA00022741"/>
    </source>
</evidence>
<keyword evidence="3 8" id="KW-0436">Ligase</keyword>
<dbReference type="PANTHER" id="PTHR43033">
    <property type="entry name" value="TRNA(ILE)-LYSIDINE SYNTHASE-RELATED"/>
    <property type="match status" value="1"/>
</dbReference>
<evidence type="ECO:0000256" key="4">
    <source>
        <dbReference type="ARBA" id="ARBA00022694"/>
    </source>
</evidence>
<dbReference type="HAMAP" id="MF_01161">
    <property type="entry name" value="tRNA_Ile_lys_synt"/>
    <property type="match status" value="1"/>
</dbReference>
<dbReference type="SUPFAM" id="SSF56037">
    <property type="entry name" value="PheT/TilS domain"/>
    <property type="match status" value="1"/>
</dbReference>
<evidence type="ECO:0000256" key="6">
    <source>
        <dbReference type="ARBA" id="ARBA00022840"/>
    </source>
</evidence>
<comment type="catalytic activity">
    <reaction evidence="7 8">
        <text>cytidine(34) in tRNA(Ile2) + L-lysine + ATP = lysidine(34) in tRNA(Ile2) + AMP + diphosphate + H(+)</text>
        <dbReference type="Rhea" id="RHEA:43744"/>
        <dbReference type="Rhea" id="RHEA-COMP:10625"/>
        <dbReference type="Rhea" id="RHEA-COMP:10670"/>
        <dbReference type="ChEBI" id="CHEBI:15378"/>
        <dbReference type="ChEBI" id="CHEBI:30616"/>
        <dbReference type="ChEBI" id="CHEBI:32551"/>
        <dbReference type="ChEBI" id="CHEBI:33019"/>
        <dbReference type="ChEBI" id="CHEBI:82748"/>
        <dbReference type="ChEBI" id="CHEBI:83665"/>
        <dbReference type="ChEBI" id="CHEBI:456215"/>
        <dbReference type="EC" id="6.3.4.19"/>
    </reaction>
</comment>
<accession>A0ABX3ZCS5</accession>
<evidence type="ECO:0000256" key="8">
    <source>
        <dbReference type="HAMAP-Rule" id="MF_01161"/>
    </source>
</evidence>
<evidence type="ECO:0000259" key="9">
    <source>
        <dbReference type="SMART" id="SM00977"/>
    </source>
</evidence>
<evidence type="ECO:0000256" key="2">
    <source>
        <dbReference type="ARBA" id="ARBA00022490"/>
    </source>
</evidence>
<organism evidence="10 11">
    <name type="scientific">Solibacillus kalamii</name>
    <dbReference type="NCBI Taxonomy" id="1748298"/>
    <lineage>
        <taxon>Bacteria</taxon>
        <taxon>Bacillati</taxon>
        <taxon>Bacillota</taxon>
        <taxon>Bacilli</taxon>
        <taxon>Bacillales</taxon>
        <taxon>Caryophanaceae</taxon>
        <taxon>Solibacillus</taxon>
    </lineage>
</organism>